<dbReference type="OrthoDB" id="7701410at2759"/>
<proteinExistence type="predicted"/>
<dbReference type="Proteomes" id="UP000031668">
    <property type="component" value="Unassembled WGS sequence"/>
</dbReference>
<organism evidence="1 2">
    <name type="scientific">Thelohanellus kitauei</name>
    <name type="common">Myxosporean</name>
    <dbReference type="NCBI Taxonomy" id="669202"/>
    <lineage>
        <taxon>Eukaryota</taxon>
        <taxon>Metazoa</taxon>
        <taxon>Cnidaria</taxon>
        <taxon>Myxozoa</taxon>
        <taxon>Myxosporea</taxon>
        <taxon>Bivalvulida</taxon>
        <taxon>Platysporina</taxon>
        <taxon>Myxobolidae</taxon>
        <taxon>Thelohanellus</taxon>
    </lineage>
</organism>
<evidence type="ECO:0000313" key="2">
    <source>
        <dbReference type="Proteomes" id="UP000031668"/>
    </source>
</evidence>
<reference evidence="1 2" key="1">
    <citation type="journal article" date="2014" name="Genome Biol. Evol.">
        <title>The genome of the myxosporean Thelohanellus kitauei shows adaptations to nutrient acquisition within its fish host.</title>
        <authorList>
            <person name="Yang Y."/>
            <person name="Xiong J."/>
            <person name="Zhou Z."/>
            <person name="Huo F."/>
            <person name="Miao W."/>
            <person name="Ran C."/>
            <person name="Liu Y."/>
            <person name="Zhang J."/>
            <person name="Feng J."/>
            <person name="Wang M."/>
            <person name="Wang M."/>
            <person name="Wang L."/>
            <person name="Yao B."/>
        </authorList>
    </citation>
    <scope>NUCLEOTIDE SEQUENCE [LARGE SCALE GENOMIC DNA]</scope>
    <source>
        <strain evidence="1">Wuqing</strain>
    </source>
</reference>
<dbReference type="EMBL" id="JWZT01000079">
    <property type="protein sequence ID" value="KII75003.1"/>
    <property type="molecule type" value="Genomic_DNA"/>
</dbReference>
<protein>
    <submittedName>
        <fullName evidence="1">Uncharacterized protein</fullName>
    </submittedName>
</protein>
<comment type="caution">
    <text evidence="1">The sequence shown here is derived from an EMBL/GenBank/DDBJ whole genome shotgun (WGS) entry which is preliminary data.</text>
</comment>
<accession>A0A0C2JZB2</accession>
<dbReference type="AlphaFoldDB" id="A0A0C2JZB2"/>
<name>A0A0C2JZB2_THEKT</name>
<gene>
    <name evidence="1" type="ORF">RF11_07463</name>
</gene>
<evidence type="ECO:0000313" key="1">
    <source>
        <dbReference type="EMBL" id="KII75003.1"/>
    </source>
</evidence>
<keyword evidence="2" id="KW-1185">Reference proteome</keyword>
<sequence length="346" mass="40960">MSEYRANVNRSQEKKVLFFKIYIFIFRDLKLLTDDRTQPFIELLLKYIRTPDPKLDYNSDALIDSINICVSYEPNKIMFINENGMFYFYNYFIKLMNKSVSKFVTTYKSIYNIDESLVSFLNRKKLNLCVIQIMKQLCETGDDECAKLLLTVFKMLHRLGIFDEMKFYCDKLLSWANSLILLDYQRKQSQLLIVHLSKIFSYILNGPKNKFQIDKLCKLINLSALFAIDLSRKLKDVSRGFGNFLVTQNNKLKFYVIYLSLVAFPIIDHKKDAFLREILLELTSSFRSFFEKFSIDYLPLEHQTIIVQYYVRSVVTLKINHFLLKNKNYSCFSKRIINETSLGNNC</sequence>